<dbReference type="Gene3D" id="3.50.50.60">
    <property type="entry name" value="FAD/NAD(P)-binding domain"/>
    <property type="match status" value="1"/>
</dbReference>
<evidence type="ECO:0000259" key="2">
    <source>
        <dbReference type="Pfam" id="PF01494"/>
    </source>
</evidence>
<comment type="caution">
    <text evidence="3">The sequence shown here is derived from an EMBL/GenBank/DDBJ whole genome shotgun (WGS) entry which is preliminary data.</text>
</comment>
<sequence length="506" mass="54079">MDTDDPMETAVVVAGMGPVGALLATLLGSRGVPTTVIEPQDQPYPKPRAAVLDIEAIRALAMVPGLPPLAQWATPVARNGAVGPDHRPLLMIEHTARAFGHPQLVRLDQPALEAGLWTAAAATGHVRIHAGRSVRGVEQHGDRVTALLDDGRRVTAQWLVGCDGAGSTVRVETGIGFPGETYPQPWLVVDAAVRAGAGPARGVGGAVDAGPSIAFVLDPARPLVAMSQPDRWRWEWMLLPGEDPQTMAAAESVRGLIADWVEPGDLDVERATVYTYHARTADRWRDGRVLLAGDAAHTMPPFAGLGLGMGIRDAVSLAWRLADVVNDAADPRLLDSYERERRPDVERTIALALRIGRLVQTRNHTTMRLSRAVLRIVGALPGISTRLGGRPMPARRLPRAVAGPLPDAGRMLPNPRITVNSGPPTRLDDVIGYRWAYIGHGCDPRTVATDIPPDAVLLALHHPDTAPGCLPITDLDGLLPGRPGTVTLARPDRFLHGTLHHRAQAS</sequence>
<dbReference type="PANTHER" id="PTHR43476:SF3">
    <property type="entry name" value="FAD-BINDING MONOOXYGENASE"/>
    <property type="match status" value="1"/>
</dbReference>
<organism evidence="3 4">
    <name type="scientific">Phytohabitans kaempferiae</name>
    <dbReference type="NCBI Taxonomy" id="1620943"/>
    <lineage>
        <taxon>Bacteria</taxon>
        <taxon>Bacillati</taxon>
        <taxon>Actinomycetota</taxon>
        <taxon>Actinomycetes</taxon>
        <taxon>Micromonosporales</taxon>
        <taxon>Micromonosporaceae</taxon>
    </lineage>
</organism>
<evidence type="ECO:0000313" key="3">
    <source>
        <dbReference type="EMBL" id="MFC0531047.1"/>
    </source>
</evidence>
<protein>
    <submittedName>
        <fullName evidence="3">FAD-dependent monooxygenase</fullName>
    </submittedName>
</protein>
<dbReference type="InterPro" id="IPR002938">
    <property type="entry name" value="FAD-bd"/>
</dbReference>
<gene>
    <name evidence="3" type="ORF">ACFFIA_25735</name>
</gene>
<dbReference type="RefSeq" id="WP_377254783.1">
    <property type="nucleotide sequence ID" value="NZ_JBHLUH010000056.1"/>
</dbReference>
<dbReference type="SUPFAM" id="SSF51905">
    <property type="entry name" value="FAD/NAD(P)-binding domain"/>
    <property type="match status" value="1"/>
</dbReference>
<dbReference type="GO" id="GO:0004497">
    <property type="term" value="F:monooxygenase activity"/>
    <property type="evidence" value="ECO:0007669"/>
    <property type="project" value="UniProtKB-KW"/>
</dbReference>
<dbReference type="InterPro" id="IPR036188">
    <property type="entry name" value="FAD/NAD-bd_sf"/>
</dbReference>
<dbReference type="Pfam" id="PF01494">
    <property type="entry name" value="FAD_binding_3"/>
    <property type="match status" value="1"/>
</dbReference>
<dbReference type="Proteomes" id="UP001589867">
    <property type="component" value="Unassembled WGS sequence"/>
</dbReference>
<dbReference type="Gene3D" id="3.30.70.2450">
    <property type="match status" value="1"/>
</dbReference>
<name>A0ABV6M9A2_9ACTN</name>
<proteinExistence type="predicted"/>
<evidence type="ECO:0000256" key="1">
    <source>
        <dbReference type="ARBA" id="ARBA00023002"/>
    </source>
</evidence>
<feature type="domain" description="FAD-binding" evidence="2">
    <location>
        <begin position="8"/>
        <end position="349"/>
    </location>
</feature>
<dbReference type="InterPro" id="IPR050631">
    <property type="entry name" value="PheA/TfdB_FAD_monoxygenase"/>
</dbReference>
<accession>A0ABV6M9A2</accession>
<dbReference type="PANTHER" id="PTHR43476">
    <property type="entry name" value="3-(3-HYDROXY-PHENYL)PROPIONATE/3-HYDROXYCINNAMIC ACID HYDROXYLASE"/>
    <property type="match status" value="1"/>
</dbReference>
<reference evidence="3 4" key="1">
    <citation type="submission" date="2024-09" db="EMBL/GenBank/DDBJ databases">
        <authorList>
            <person name="Sun Q."/>
            <person name="Mori K."/>
        </authorList>
    </citation>
    <scope>NUCLEOTIDE SEQUENCE [LARGE SCALE GENOMIC DNA]</scope>
    <source>
        <strain evidence="3 4">TBRC 3947</strain>
    </source>
</reference>
<dbReference type="PRINTS" id="PR00420">
    <property type="entry name" value="RNGMNOXGNASE"/>
</dbReference>
<keyword evidence="1" id="KW-0560">Oxidoreductase</keyword>
<keyword evidence="4" id="KW-1185">Reference proteome</keyword>
<dbReference type="EMBL" id="JBHLUH010000056">
    <property type="protein sequence ID" value="MFC0531047.1"/>
    <property type="molecule type" value="Genomic_DNA"/>
</dbReference>
<evidence type="ECO:0000313" key="4">
    <source>
        <dbReference type="Proteomes" id="UP001589867"/>
    </source>
</evidence>
<keyword evidence="3" id="KW-0503">Monooxygenase</keyword>